<gene>
    <name evidence="3" type="ORF">FGG08_007298</name>
</gene>
<evidence type="ECO:0000256" key="1">
    <source>
        <dbReference type="ARBA" id="ARBA00006298"/>
    </source>
</evidence>
<dbReference type="Proteomes" id="UP000698800">
    <property type="component" value="Unassembled WGS sequence"/>
</dbReference>
<organism evidence="3 4">
    <name type="scientific">Glutinoglossum americanum</name>
    <dbReference type="NCBI Taxonomy" id="1670608"/>
    <lineage>
        <taxon>Eukaryota</taxon>
        <taxon>Fungi</taxon>
        <taxon>Dikarya</taxon>
        <taxon>Ascomycota</taxon>
        <taxon>Pezizomycotina</taxon>
        <taxon>Geoglossomycetes</taxon>
        <taxon>Geoglossales</taxon>
        <taxon>Geoglossaceae</taxon>
        <taxon>Glutinoglossum</taxon>
    </lineage>
</organism>
<feature type="region of interest" description="Disordered" evidence="2">
    <location>
        <begin position="921"/>
        <end position="941"/>
    </location>
</feature>
<accession>A0A9P8KWL1</accession>
<evidence type="ECO:0000313" key="3">
    <source>
        <dbReference type="EMBL" id="KAH0534101.1"/>
    </source>
</evidence>
<dbReference type="Pfam" id="PF09797">
    <property type="entry name" value="NatB_MDM20"/>
    <property type="match status" value="1"/>
</dbReference>
<evidence type="ECO:0000256" key="2">
    <source>
        <dbReference type="SAM" id="MobiDB-lite"/>
    </source>
</evidence>
<reference evidence="3" key="1">
    <citation type="submission" date="2021-03" db="EMBL/GenBank/DDBJ databases">
        <title>Comparative genomics and phylogenomic investigation of the class Geoglossomycetes provide insights into ecological specialization and systematics.</title>
        <authorList>
            <person name="Melie T."/>
            <person name="Pirro S."/>
            <person name="Miller A.N."/>
            <person name="Quandt A."/>
        </authorList>
    </citation>
    <scope>NUCLEOTIDE SEQUENCE</scope>
    <source>
        <strain evidence="3">GBOQ0MN5Z8</strain>
    </source>
</reference>
<dbReference type="GO" id="GO:0031416">
    <property type="term" value="C:NatB complex"/>
    <property type="evidence" value="ECO:0007669"/>
    <property type="project" value="TreeGrafter"/>
</dbReference>
<feature type="region of interest" description="Disordered" evidence="2">
    <location>
        <begin position="282"/>
        <end position="302"/>
    </location>
</feature>
<feature type="compositionally biased region" description="Low complexity" evidence="2">
    <location>
        <begin position="921"/>
        <end position="931"/>
    </location>
</feature>
<dbReference type="AlphaFoldDB" id="A0A9P8KWL1"/>
<proteinExistence type="inferred from homology"/>
<keyword evidence="4" id="KW-1185">Reference proteome</keyword>
<dbReference type="OrthoDB" id="1874341at2759"/>
<comment type="similarity">
    <text evidence="1">Belongs to the MDM20/NAA25 family.</text>
</comment>
<dbReference type="PANTHER" id="PTHR22767">
    <property type="entry name" value="N-TERMINAL ACETYLTRANSFERASE-RELATED"/>
    <property type="match status" value="1"/>
</dbReference>
<dbReference type="InterPro" id="IPR019183">
    <property type="entry name" value="NAA25_NatB_aux_su"/>
</dbReference>
<protein>
    <submittedName>
        <fullName evidence="3">Uncharacterized protein</fullName>
    </submittedName>
</protein>
<dbReference type="EMBL" id="JAGHQL010000273">
    <property type="protein sequence ID" value="KAH0534101.1"/>
    <property type="molecule type" value="Genomic_DNA"/>
</dbReference>
<comment type="caution">
    <text evidence="3">The sequence shown here is derived from an EMBL/GenBank/DDBJ whole genome shotgun (WGS) entry which is preliminary data.</text>
</comment>
<sequence length="1034" mass="115270">MSSVADRRNQQIWDAIENDNLKQALQLCTKRLRKGERGDYLLALKAHVLALSVSCGHNDEGFADAHALALKDPPVTDVEVLRLLQLALSNLEARGRYNTKESITKLWERAIKAKPGDEALAREWFLKTFQDRDWRNTQKAAMSLQKTYSKKREYYFWAVLSSYLLYSWPGATESEKKLFGALAYRMISKAASDVPDDPKILLSPGRAIQTPHELHLLLSVYRQQGYRPEALAILNSDNLGTRSTVAKGDWSFVRQKIELLEEQELWESEWDFCKMLLDEAFPGDSEDKTGENSTPPDAKGDDWRIWQGFLTAAWKIDTEENRKSTIDRIQSSVGQSRPSRNARLALLDYLAKIPQTGQPAQGPLDLLSACNQYFGSFATKTCCFDDIRCYVEALEPSQRKGYLEHIRQFTEQMVKDDLSDEKLRAASVAASINVLKFDYLVNLSLPTDPAPSTEVGDFVGSCVGLYKSSLTLGSELEPTDNQHGDDACILAVMGLVRLAGPLSEGRASARSRGYLLQAAALLEFLVSRSRHNFQALLLLVRLYGLLGAYTLAMETYPRLTIKQIQNDTLAHNIFSRISTLHPYQAVGINHLEKGDRDPSLGLLKALMVYEKSATQVPDLAKMALEKGSFDQVEGFLEFADKVRNSICKVMWTVERRRIARLVRTKTSSLDRPDFDHICMESLSIAFFRIADAIGAPSIYGLVAYNIGCNDLDPLPDDITDNRDYEVMINCEGSDHPRFEEYVRLGPKPTTQWARAFHSSEEFSLYLARYSSSQVPLEDRQRILQSVEHVFYELSRTLSAGDEVLNKDLTTSEKSFIEIQALLAEELTLILGAGLNLRDIVTDSLQRVVLKIDERLSSFQAAEDLVKGFQGLDIKSNGGSNSDRLLACIPDWTFLHESYMTLQTLISLSAYTKHLETTTATTVTATSGKSSKSGGGSSGIPKNATVVAKQRVESLYQAIRARASKIKNQFSESGVVGALVDGGFGRDAVGEDAGAIGEKIEELVGEAWMEGFVGRVVESWLEGLDGVLRVKVNLD</sequence>
<name>A0A9P8KWL1_9PEZI</name>
<dbReference type="PANTHER" id="PTHR22767:SF3">
    <property type="entry name" value="N-ALPHA-ACETYLTRANSFERASE 25, NATB AUXILIARY SUBUNIT"/>
    <property type="match status" value="1"/>
</dbReference>
<evidence type="ECO:0000313" key="4">
    <source>
        <dbReference type="Proteomes" id="UP000698800"/>
    </source>
</evidence>